<dbReference type="Proteomes" id="UP000298058">
    <property type="component" value="Unassembled WGS sequence"/>
</dbReference>
<keyword evidence="1" id="KW-0282">Flagellum</keyword>
<dbReference type="EMBL" id="RQHW01000082">
    <property type="protein sequence ID" value="TGN16905.1"/>
    <property type="molecule type" value="Genomic_DNA"/>
</dbReference>
<accession>A0A4R9LTG7</accession>
<comment type="caution">
    <text evidence="1">The sequence shown here is derived from an EMBL/GenBank/DDBJ whole genome shotgun (WGS) entry which is preliminary data.</text>
</comment>
<sequence>MKKKELMANNSITVQFYERKLKLLSGLVANLNEEEKLLSYGDADSAVKIEFKNEPIIQKLEALDREVFESKIGESFTEEELALSEKVFDVLDEARKIQLRVQSLLEREMNSSKKELWEFRIKRKLKQHFLQNSGLSWTKNYC</sequence>
<keyword evidence="1" id="KW-0966">Cell projection</keyword>
<keyword evidence="2" id="KW-1185">Reference proteome</keyword>
<dbReference type="OrthoDB" id="339812at2"/>
<protein>
    <submittedName>
        <fullName evidence="1">Flagellar protein FlgN</fullName>
    </submittedName>
</protein>
<dbReference type="RefSeq" id="WP_135762150.1">
    <property type="nucleotide sequence ID" value="NZ_RQHW01000082.1"/>
</dbReference>
<name>A0A4R9LTG7_9LEPT</name>
<keyword evidence="1" id="KW-0969">Cilium</keyword>
<organism evidence="1 2">
    <name type="scientific">Leptospira idonii</name>
    <dbReference type="NCBI Taxonomy" id="1193500"/>
    <lineage>
        <taxon>Bacteria</taxon>
        <taxon>Pseudomonadati</taxon>
        <taxon>Spirochaetota</taxon>
        <taxon>Spirochaetia</taxon>
        <taxon>Leptospirales</taxon>
        <taxon>Leptospiraceae</taxon>
        <taxon>Leptospira</taxon>
    </lineage>
</organism>
<dbReference type="AlphaFoldDB" id="A0A4R9LTG7"/>
<reference evidence="1" key="1">
    <citation type="journal article" date="2019" name="PLoS Negl. Trop. Dis.">
        <title>Revisiting the worldwide diversity of Leptospira species in the environment.</title>
        <authorList>
            <person name="Vincent A.T."/>
            <person name="Schiettekatte O."/>
            <person name="Bourhy P."/>
            <person name="Veyrier F.J."/>
            <person name="Picardeau M."/>
        </authorList>
    </citation>
    <scope>NUCLEOTIDE SEQUENCE [LARGE SCALE GENOMIC DNA]</scope>
    <source>
        <strain evidence="1">201300427</strain>
    </source>
</reference>
<evidence type="ECO:0000313" key="1">
    <source>
        <dbReference type="EMBL" id="TGN16905.1"/>
    </source>
</evidence>
<proteinExistence type="predicted"/>
<gene>
    <name evidence="1" type="ORF">EHS15_18845</name>
</gene>
<evidence type="ECO:0000313" key="2">
    <source>
        <dbReference type="Proteomes" id="UP000298058"/>
    </source>
</evidence>